<dbReference type="AlphaFoldDB" id="A0AAN8RC70"/>
<dbReference type="InterPro" id="IPR000462">
    <property type="entry name" value="CDP-OH_P_trans"/>
</dbReference>
<dbReference type="Pfam" id="PF01066">
    <property type="entry name" value="CDP-OH_P_transf"/>
    <property type="match status" value="1"/>
</dbReference>
<dbReference type="GO" id="GO:0008654">
    <property type="term" value="P:phospholipid biosynthetic process"/>
    <property type="evidence" value="ECO:0007669"/>
    <property type="project" value="InterPro"/>
</dbReference>
<dbReference type="GO" id="GO:0016020">
    <property type="term" value="C:membrane"/>
    <property type="evidence" value="ECO:0007669"/>
    <property type="project" value="UniProtKB-SubCell"/>
</dbReference>
<name>A0AAN8RC70_9PEZI</name>
<feature type="transmembrane region" description="Helical" evidence="6">
    <location>
        <begin position="255"/>
        <end position="273"/>
    </location>
</feature>
<dbReference type="PANTHER" id="PTHR10414:SF77">
    <property type="entry name" value="CDP-ALCOHOL PHOSPHATIDYLTRANSFERASE FAMILY PROTEIN"/>
    <property type="match status" value="1"/>
</dbReference>
<evidence type="ECO:0000256" key="6">
    <source>
        <dbReference type="SAM" id="Phobius"/>
    </source>
</evidence>
<keyword evidence="6" id="KW-1133">Transmembrane helix</keyword>
<feature type="transmembrane region" description="Helical" evidence="6">
    <location>
        <begin position="156"/>
        <end position="180"/>
    </location>
</feature>
<evidence type="ECO:0000256" key="2">
    <source>
        <dbReference type="ARBA" id="ARBA00010441"/>
    </source>
</evidence>
<dbReference type="InterPro" id="IPR048254">
    <property type="entry name" value="CDP_ALCOHOL_P_TRANSF_CS"/>
</dbReference>
<dbReference type="PANTHER" id="PTHR10414">
    <property type="entry name" value="ETHANOLAMINEPHOSPHOTRANSFERASE"/>
    <property type="match status" value="1"/>
</dbReference>
<protein>
    <recommendedName>
        <fullName evidence="9">Sn-1,2-diacylglycerol cholinephosphotransferase</fullName>
    </recommendedName>
</protein>
<dbReference type="Gene3D" id="1.20.120.1760">
    <property type="match status" value="1"/>
</dbReference>
<evidence type="ECO:0008006" key="9">
    <source>
        <dbReference type="Google" id="ProtNLM"/>
    </source>
</evidence>
<comment type="similarity">
    <text evidence="2 5">Belongs to the CDP-alcohol phosphatidyltransferase class-I family.</text>
</comment>
<dbReference type="InterPro" id="IPR043130">
    <property type="entry name" value="CDP-OH_PTrfase_TM_dom"/>
</dbReference>
<dbReference type="GO" id="GO:0016780">
    <property type="term" value="F:phosphotransferase activity, for other substituted phosphate groups"/>
    <property type="evidence" value="ECO:0007669"/>
    <property type="project" value="InterPro"/>
</dbReference>
<feature type="transmembrane region" description="Helical" evidence="6">
    <location>
        <begin position="220"/>
        <end position="243"/>
    </location>
</feature>
<feature type="transmembrane region" description="Helical" evidence="6">
    <location>
        <begin position="126"/>
        <end position="144"/>
    </location>
</feature>
<dbReference type="EMBL" id="JAVHNR010000005">
    <property type="protein sequence ID" value="KAK6342717.1"/>
    <property type="molecule type" value="Genomic_DNA"/>
</dbReference>
<gene>
    <name evidence="7" type="ORF">TWF718_008107</name>
</gene>
<reference evidence="7 8" key="1">
    <citation type="submission" date="2019-10" db="EMBL/GenBank/DDBJ databases">
        <authorList>
            <person name="Palmer J.M."/>
        </authorList>
    </citation>
    <scope>NUCLEOTIDE SEQUENCE [LARGE SCALE GENOMIC DNA]</scope>
    <source>
        <strain evidence="7 8">TWF718</strain>
    </source>
</reference>
<evidence type="ECO:0000256" key="1">
    <source>
        <dbReference type="ARBA" id="ARBA00004370"/>
    </source>
</evidence>
<organism evidence="7 8">
    <name type="scientific">Orbilia javanica</name>
    <dbReference type="NCBI Taxonomy" id="47235"/>
    <lineage>
        <taxon>Eukaryota</taxon>
        <taxon>Fungi</taxon>
        <taxon>Dikarya</taxon>
        <taxon>Ascomycota</taxon>
        <taxon>Pezizomycotina</taxon>
        <taxon>Orbiliomycetes</taxon>
        <taxon>Orbiliales</taxon>
        <taxon>Orbiliaceae</taxon>
        <taxon>Orbilia</taxon>
    </lineage>
</organism>
<dbReference type="PROSITE" id="PS00379">
    <property type="entry name" value="CDP_ALCOHOL_P_TRANSF"/>
    <property type="match status" value="1"/>
</dbReference>
<accession>A0AAN8RC70</accession>
<evidence type="ECO:0000256" key="4">
    <source>
        <dbReference type="ARBA" id="ARBA00023136"/>
    </source>
</evidence>
<feature type="transmembrane region" description="Helical" evidence="6">
    <location>
        <begin position="192"/>
        <end position="208"/>
    </location>
</feature>
<sequence length="303" mass="34093">MDNIDGKQARRTGSSSPLGELFDHGIDSLNCTLASLCETAAMGLGNTKTGWFTALIPVLPMWFSTWETYHTHTLYLGYFNGPTEGLIIACLCMALSGVYGPHIWHEKIADTIGYQEIFHDYSFKDLWFPVIFSTFIFIHLPFCVKNVVSARRAQGLPVLPVFLEWTPILTFTAAGCAWAFSPYTTLRSENHLVLFCLTLSFAFGRMTTKVILAHLLRQPFPYWTMMLVPLIGGAFLVNTPPLLGYGTIDAGLELWYLRGYFVFALVVYFNWAVKTINMICGYLGIKCLSIPYKSEENGRVKNT</sequence>
<dbReference type="Proteomes" id="UP001313282">
    <property type="component" value="Unassembled WGS sequence"/>
</dbReference>
<evidence type="ECO:0000256" key="5">
    <source>
        <dbReference type="RuleBase" id="RU003750"/>
    </source>
</evidence>
<keyword evidence="8" id="KW-1185">Reference proteome</keyword>
<proteinExistence type="inferred from homology"/>
<evidence type="ECO:0000313" key="8">
    <source>
        <dbReference type="Proteomes" id="UP001313282"/>
    </source>
</evidence>
<dbReference type="InterPro" id="IPR014472">
    <property type="entry name" value="CHOPT"/>
</dbReference>
<evidence type="ECO:0000256" key="3">
    <source>
        <dbReference type="ARBA" id="ARBA00022679"/>
    </source>
</evidence>
<comment type="subcellular location">
    <subcellularLocation>
        <location evidence="1">Membrane</location>
    </subcellularLocation>
</comment>
<keyword evidence="3 5" id="KW-0808">Transferase</keyword>
<keyword evidence="6" id="KW-0812">Transmembrane</keyword>
<comment type="caution">
    <text evidence="7">The sequence shown here is derived from an EMBL/GenBank/DDBJ whole genome shotgun (WGS) entry which is preliminary data.</text>
</comment>
<keyword evidence="4 6" id="KW-0472">Membrane</keyword>
<evidence type="ECO:0000313" key="7">
    <source>
        <dbReference type="EMBL" id="KAK6342717.1"/>
    </source>
</evidence>
<feature type="transmembrane region" description="Helical" evidence="6">
    <location>
        <begin position="85"/>
        <end position="104"/>
    </location>
</feature>